<dbReference type="Proteomes" id="UP001159427">
    <property type="component" value="Unassembled WGS sequence"/>
</dbReference>
<dbReference type="Gene3D" id="2.10.60.10">
    <property type="entry name" value="CD59"/>
    <property type="match status" value="2"/>
</dbReference>
<keyword evidence="1 3" id="KW-0732">Signal</keyword>
<dbReference type="InterPro" id="IPR045860">
    <property type="entry name" value="Snake_toxin-like_sf"/>
</dbReference>
<reference evidence="5 6" key="1">
    <citation type="submission" date="2022-05" db="EMBL/GenBank/DDBJ databases">
        <authorList>
            <consortium name="Genoscope - CEA"/>
            <person name="William W."/>
        </authorList>
    </citation>
    <scope>NUCLEOTIDE SEQUENCE [LARGE SCALE GENOMIC DNA]</scope>
</reference>
<accession>A0ABN8RUR5</accession>
<organism evidence="5 6">
    <name type="scientific">Porites evermanni</name>
    <dbReference type="NCBI Taxonomy" id="104178"/>
    <lineage>
        <taxon>Eukaryota</taxon>
        <taxon>Metazoa</taxon>
        <taxon>Cnidaria</taxon>
        <taxon>Anthozoa</taxon>
        <taxon>Hexacorallia</taxon>
        <taxon>Scleractinia</taxon>
        <taxon>Fungiina</taxon>
        <taxon>Poritidae</taxon>
        <taxon>Porites</taxon>
    </lineage>
</organism>
<dbReference type="EMBL" id="CALNXI010002117">
    <property type="protein sequence ID" value="CAH3183225.1"/>
    <property type="molecule type" value="Genomic_DNA"/>
</dbReference>
<evidence type="ECO:0000256" key="2">
    <source>
        <dbReference type="ARBA" id="ARBA00023157"/>
    </source>
</evidence>
<dbReference type="PANTHER" id="PTHR10036:SF3">
    <property type="entry name" value="PROTEIN SLEEPLESS-RELATED"/>
    <property type="match status" value="1"/>
</dbReference>
<proteinExistence type="predicted"/>
<comment type="caution">
    <text evidence="5">The sequence shown here is derived from an EMBL/GenBank/DDBJ whole genome shotgun (WGS) entry which is preliminary data.</text>
</comment>
<dbReference type="Pfam" id="PF00021">
    <property type="entry name" value="UPAR_LY6"/>
    <property type="match status" value="1"/>
</dbReference>
<protein>
    <recommendedName>
        <fullName evidence="4">UPAR/Ly6 domain-containing protein</fullName>
    </recommendedName>
</protein>
<feature type="chain" id="PRO_5047204337" description="UPAR/Ly6 domain-containing protein" evidence="3">
    <location>
        <begin position="23"/>
        <end position="223"/>
    </location>
</feature>
<evidence type="ECO:0000256" key="1">
    <source>
        <dbReference type="ARBA" id="ARBA00022729"/>
    </source>
</evidence>
<feature type="domain" description="UPAR/Ly6" evidence="4">
    <location>
        <begin position="114"/>
        <end position="201"/>
    </location>
</feature>
<keyword evidence="6" id="KW-1185">Reference proteome</keyword>
<gene>
    <name evidence="5" type="ORF">PEVE_00014737</name>
</gene>
<dbReference type="CDD" id="cd00117">
    <property type="entry name" value="TFP"/>
    <property type="match status" value="1"/>
</dbReference>
<evidence type="ECO:0000256" key="3">
    <source>
        <dbReference type="SAM" id="SignalP"/>
    </source>
</evidence>
<evidence type="ECO:0000313" key="6">
    <source>
        <dbReference type="Proteomes" id="UP001159427"/>
    </source>
</evidence>
<evidence type="ECO:0000259" key="4">
    <source>
        <dbReference type="Pfam" id="PF00021"/>
    </source>
</evidence>
<name>A0ABN8RUR5_9CNID</name>
<keyword evidence="2" id="KW-1015">Disulfide bond</keyword>
<dbReference type="InterPro" id="IPR016054">
    <property type="entry name" value="LY6_UPA_recep-like"/>
</dbReference>
<dbReference type="SUPFAM" id="SSF57302">
    <property type="entry name" value="Snake toxin-like"/>
    <property type="match status" value="2"/>
</dbReference>
<evidence type="ECO:0000313" key="5">
    <source>
        <dbReference type="EMBL" id="CAH3183225.1"/>
    </source>
</evidence>
<sequence length="223" mass="24736">MAMKQIILLITGLLFCAEEGHAFNCIKCFGNMEKCNSRNAKSVTCVTGQDRCAKWMTSKDGREYGIYGCATEQDCMTVPESCRAVERDNARAECLASECCSTPSCNVPPPKNDRLKCYMCQSTISMDDCEQNRESGRCREGQTKCGKFTTELMMQGKKLMLYRKGCQNNTTCIQENDLYGQACGSDDTCEFKCCEGDLCNAGSFASVSVVSLFICVLLSIRYD</sequence>
<dbReference type="PANTHER" id="PTHR10036">
    <property type="entry name" value="CD59 GLYCOPROTEIN"/>
    <property type="match status" value="1"/>
</dbReference>
<feature type="signal peptide" evidence="3">
    <location>
        <begin position="1"/>
        <end position="22"/>
    </location>
</feature>